<evidence type="ECO:0000313" key="1">
    <source>
        <dbReference type="EMBL" id="OAE24548.1"/>
    </source>
</evidence>
<keyword evidence="2" id="KW-1185">Reference proteome</keyword>
<dbReference type="PANTHER" id="PTHR37067:SF3">
    <property type="entry name" value="PX DOMAIN-CONTAINING PROTEIN"/>
    <property type="match status" value="1"/>
</dbReference>
<proteinExistence type="predicted"/>
<evidence type="ECO:0000313" key="2">
    <source>
        <dbReference type="Proteomes" id="UP000077202"/>
    </source>
</evidence>
<sequence>MAKAPSDFGGYVANGEFAASLSNVEQFVRGLGTFVSAKLDEIPAENGERRPVLRLVGLMLLSTVLQFMSIIVERNIANEQASANDQLPTVMLHKLVKYRQSQFCATVCKHILRLQAAKSLGYGLSRHFNSGGRFV</sequence>
<dbReference type="EMBL" id="LVLJ01002571">
    <property type="protein sequence ID" value="OAE24548.1"/>
    <property type="molecule type" value="Genomic_DNA"/>
</dbReference>
<gene>
    <name evidence="1" type="ORF">AXG93_2415s1270</name>
</gene>
<comment type="caution">
    <text evidence="1">The sequence shown here is derived from an EMBL/GenBank/DDBJ whole genome shotgun (WGS) entry which is preliminary data.</text>
</comment>
<dbReference type="Proteomes" id="UP000077202">
    <property type="component" value="Unassembled WGS sequence"/>
</dbReference>
<organism evidence="1 2">
    <name type="scientific">Marchantia polymorpha subsp. ruderalis</name>
    <dbReference type="NCBI Taxonomy" id="1480154"/>
    <lineage>
        <taxon>Eukaryota</taxon>
        <taxon>Viridiplantae</taxon>
        <taxon>Streptophyta</taxon>
        <taxon>Embryophyta</taxon>
        <taxon>Marchantiophyta</taxon>
        <taxon>Marchantiopsida</taxon>
        <taxon>Marchantiidae</taxon>
        <taxon>Marchantiales</taxon>
        <taxon>Marchantiaceae</taxon>
        <taxon>Marchantia</taxon>
    </lineage>
</organism>
<name>A0A176VUR0_MARPO</name>
<protein>
    <submittedName>
        <fullName evidence="1">Uncharacterized protein</fullName>
    </submittedName>
</protein>
<dbReference type="AlphaFoldDB" id="A0A176VUR0"/>
<reference evidence="1" key="1">
    <citation type="submission" date="2016-03" db="EMBL/GenBank/DDBJ databases">
        <title>Mechanisms controlling the formation of the plant cell surface in tip-growing cells are functionally conserved among land plants.</title>
        <authorList>
            <person name="Honkanen S."/>
            <person name="Jones V.A."/>
            <person name="Morieri G."/>
            <person name="Champion C."/>
            <person name="Hetherington A.J."/>
            <person name="Kelly S."/>
            <person name="Saint-Marcoux D."/>
            <person name="Proust H."/>
            <person name="Prescott H."/>
            <person name="Dolan L."/>
        </authorList>
    </citation>
    <scope>NUCLEOTIDE SEQUENCE [LARGE SCALE GENOMIC DNA]</scope>
    <source>
        <tissue evidence="1">Whole gametophyte</tissue>
    </source>
</reference>
<dbReference type="PANTHER" id="PTHR37067">
    <property type="entry name" value="PX DOMAIN-CONTAINING PROTEIN"/>
    <property type="match status" value="1"/>
</dbReference>
<accession>A0A176VUR0</accession>